<protein>
    <submittedName>
        <fullName evidence="10">Piso0_005303 protein</fullName>
    </submittedName>
</protein>
<evidence type="ECO:0000256" key="4">
    <source>
        <dbReference type="ARBA" id="ARBA00022824"/>
    </source>
</evidence>
<evidence type="ECO:0000256" key="3">
    <source>
        <dbReference type="ARBA" id="ARBA00022729"/>
    </source>
</evidence>
<evidence type="ECO:0000256" key="8">
    <source>
        <dbReference type="SAM" id="SignalP"/>
    </source>
</evidence>
<dbReference type="GO" id="GO:0006487">
    <property type="term" value="P:protein N-linked glycosylation"/>
    <property type="evidence" value="ECO:0007669"/>
    <property type="project" value="TreeGrafter"/>
</dbReference>
<dbReference type="InParanoid" id="G8Y1T7"/>
<evidence type="ECO:0000256" key="6">
    <source>
        <dbReference type="ARBA" id="ARBA00023136"/>
    </source>
</evidence>
<name>G8Y1T7_PICSO</name>
<feature type="transmembrane region" description="Helical" evidence="7">
    <location>
        <begin position="246"/>
        <end position="264"/>
    </location>
</feature>
<dbReference type="OrthoDB" id="432292at2759"/>
<comment type="subcellular location">
    <subcellularLocation>
        <location evidence="1">Endoplasmic reticulum membrane</location>
        <topology evidence="1">Multi-pass membrane protein</topology>
    </subcellularLocation>
</comment>
<dbReference type="eggNOG" id="KOG2447">
    <property type="taxonomic scope" value="Eukaryota"/>
</dbReference>
<evidence type="ECO:0000256" key="7">
    <source>
        <dbReference type="SAM" id="Phobius"/>
    </source>
</evidence>
<evidence type="ECO:0000256" key="5">
    <source>
        <dbReference type="ARBA" id="ARBA00022989"/>
    </source>
</evidence>
<proteinExistence type="predicted"/>
<keyword evidence="2 7" id="KW-0812">Transmembrane</keyword>
<keyword evidence="5 7" id="KW-1133">Transmembrane helix</keyword>
<dbReference type="FunCoup" id="G8Y1T7">
    <property type="interactions" value="256"/>
</dbReference>
<accession>G8Y1T7</accession>
<dbReference type="AlphaFoldDB" id="G8Y1T7"/>
<keyword evidence="6 7" id="KW-0472">Membrane</keyword>
<evidence type="ECO:0000256" key="2">
    <source>
        <dbReference type="ARBA" id="ARBA00022692"/>
    </source>
</evidence>
<dbReference type="InterPro" id="IPR008814">
    <property type="entry name" value="Swp1"/>
</dbReference>
<dbReference type="STRING" id="559304.G8Y1T7"/>
<dbReference type="Proteomes" id="UP000005222">
    <property type="component" value="Chromosome N"/>
</dbReference>
<keyword evidence="4" id="KW-0256">Endoplasmic reticulum</keyword>
<dbReference type="InterPro" id="IPR056790">
    <property type="entry name" value="Ribophorin_II_C"/>
</dbReference>
<feature type="chain" id="PRO_5044300027" evidence="8">
    <location>
        <begin position="21"/>
        <end position="276"/>
    </location>
</feature>
<dbReference type="OMA" id="QFTIPVK"/>
<feature type="transmembrane region" description="Helical" evidence="7">
    <location>
        <begin position="217"/>
        <end position="234"/>
    </location>
</feature>
<dbReference type="HOGENOM" id="CLU_079423_1_0_1"/>
<feature type="domain" description="Ribophorin II C-terminal" evidence="9">
    <location>
        <begin position="166"/>
        <end position="268"/>
    </location>
</feature>
<keyword evidence="11" id="KW-1185">Reference proteome</keyword>
<dbReference type="UniPathway" id="UPA00378"/>
<feature type="signal peptide" evidence="8">
    <location>
        <begin position="1"/>
        <end position="20"/>
    </location>
</feature>
<dbReference type="PANTHER" id="PTHR12640:SF0">
    <property type="entry name" value="DOLICHYL-DIPHOSPHOOLIGOSACCHARIDE--PROTEIN GLYCOSYLTRANSFERASE SUBUNIT 2"/>
    <property type="match status" value="1"/>
</dbReference>
<evidence type="ECO:0000259" key="9">
    <source>
        <dbReference type="Pfam" id="PF25147"/>
    </source>
</evidence>
<sequence>MKIFSVLSFVFIYCLSTVLGYTIVDGSLKIGKDAIHFGEIETQEVKQLSIDQSTEKIEVQLKLKDDFKKSPNQLVVTISDGKGLVVPYFPRFSIDNKEVKLTIPLKNIPEKLKAQEKVYVTFVAGDQSNNVQLSKLLAELRPSGELTASYKRVERFGTKPEIHHVFGEDPKTVNPIVPIVFSAVGAVALLILLVSWKITIGSDMLGLASHIVKSNPLANVGFLLSLAGYEYVFIQYYLNTSIFKTLLHGFILAVPSIYFGSRVLRTLHQYHKTGRA</sequence>
<gene>
    <name evidence="10" type="primary">Piso0_005303</name>
    <name evidence="10" type="ORF">GNLVRS01_PISO0N12179g</name>
</gene>
<evidence type="ECO:0000313" key="11">
    <source>
        <dbReference type="Proteomes" id="UP000005222"/>
    </source>
</evidence>
<evidence type="ECO:0000256" key="1">
    <source>
        <dbReference type="ARBA" id="ARBA00004477"/>
    </source>
</evidence>
<feature type="transmembrane region" description="Helical" evidence="7">
    <location>
        <begin position="176"/>
        <end position="196"/>
    </location>
</feature>
<dbReference type="GO" id="GO:0008250">
    <property type="term" value="C:oligosaccharyltransferase complex"/>
    <property type="evidence" value="ECO:0007669"/>
    <property type="project" value="InterPro"/>
</dbReference>
<organism evidence="10 11">
    <name type="scientific">Pichia sorbitophila (strain ATCC MYA-4447 / BCRC 22081 / CBS 7064 / NBRC 10061 / NRRL Y-12695)</name>
    <name type="common">Hybrid yeast</name>
    <dbReference type="NCBI Taxonomy" id="559304"/>
    <lineage>
        <taxon>Eukaryota</taxon>
        <taxon>Fungi</taxon>
        <taxon>Dikarya</taxon>
        <taxon>Ascomycota</taxon>
        <taxon>Saccharomycotina</taxon>
        <taxon>Pichiomycetes</taxon>
        <taxon>Debaryomycetaceae</taxon>
        <taxon>Millerozyma</taxon>
    </lineage>
</organism>
<dbReference type="Pfam" id="PF25147">
    <property type="entry name" value="Ribophorin_II_C"/>
    <property type="match status" value="1"/>
</dbReference>
<dbReference type="PANTHER" id="PTHR12640">
    <property type="entry name" value="RIBOPHORIN II"/>
    <property type="match status" value="1"/>
</dbReference>
<evidence type="ECO:0000313" key="10">
    <source>
        <dbReference type="EMBL" id="CCE86790.1"/>
    </source>
</evidence>
<reference evidence="10 11" key="1">
    <citation type="journal article" date="2012" name="G3 (Bethesda)">
        <title>Pichia sorbitophila, an interspecies yeast hybrid reveals early steps of genome resolution following polyploidization.</title>
        <authorList>
            <person name="Leh Louis V."/>
            <person name="Despons L."/>
            <person name="Friedrich A."/>
            <person name="Martin T."/>
            <person name="Durrens P."/>
            <person name="Casaregola S."/>
            <person name="Neuveglise C."/>
            <person name="Fairhead C."/>
            <person name="Marck C."/>
            <person name="Cruz J.A."/>
            <person name="Straub M.L."/>
            <person name="Kugler V."/>
            <person name="Sacerdot C."/>
            <person name="Uzunov Z."/>
            <person name="Thierry A."/>
            <person name="Weiss S."/>
            <person name="Bleykasten C."/>
            <person name="De Montigny J."/>
            <person name="Jacques N."/>
            <person name="Jung P."/>
            <person name="Lemaire M."/>
            <person name="Mallet S."/>
            <person name="Morel G."/>
            <person name="Richard G.F."/>
            <person name="Sarkar A."/>
            <person name="Savel G."/>
            <person name="Schacherer J."/>
            <person name="Seret M.L."/>
            <person name="Talla E."/>
            <person name="Samson G."/>
            <person name="Jubin C."/>
            <person name="Poulain J."/>
            <person name="Vacherie B."/>
            <person name="Barbe V."/>
            <person name="Pelletier E."/>
            <person name="Sherman D.J."/>
            <person name="Westhof E."/>
            <person name="Weissenbach J."/>
            <person name="Baret P.V."/>
            <person name="Wincker P."/>
            <person name="Gaillardin C."/>
            <person name="Dujon B."/>
            <person name="Souciet J.L."/>
        </authorList>
    </citation>
    <scope>NUCLEOTIDE SEQUENCE [LARGE SCALE GENOMIC DNA]</scope>
    <source>
        <strain evidence="11">ATCC MYA-4447 / BCRC 22081 / CBS 7064 / NBRC 10061 / NRRL Y-12695</strain>
    </source>
</reference>
<dbReference type="EMBL" id="FO082046">
    <property type="protein sequence ID" value="CCE86790.1"/>
    <property type="molecule type" value="Genomic_DNA"/>
</dbReference>
<keyword evidence="3 8" id="KW-0732">Signal</keyword>